<dbReference type="NCBIfam" id="TIGR00254">
    <property type="entry name" value="GGDEF"/>
    <property type="match status" value="1"/>
</dbReference>
<dbReference type="PANTHER" id="PTHR44757">
    <property type="entry name" value="DIGUANYLATE CYCLASE DGCP"/>
    <property type="match status" value="1"/>
</dbReference>
<dbReference type="InterPro" id="IPR000014">
    <property type="entry name" value="PAS"/>
</dbReference>
<evidence type="ECO:0000313" key="6">
    <source>
        <dbReference type="Proteomes" id="UP000265848"/>
    </source>
</evidence>
<keyword evidence="6" id="KW-1185">Reference proteome</keyword>
<dbReference type="Pfam" id="PF13426">
    <property type="entry name" value="PAS_9"/>
    <property type="match status" value="2"/>
</dbReference>
<dbReference type="Gene3D" id="3.20.20.450">
    <property type="entry name" value="EAL domain"/>
    <property type="match status" value="1"/>
</dbReference>
<proteinExistence type="predicted"/>
<dbReference type="SMART" id="SM00267">
    <property type="entry name" value="GGDEF"/>
    <property type="match status" value="1"/>
</dbReference>
<dbReference type="CDD" id="cd01949">
    <property type="entry name" value="GGDEF"/>
    <property type="match status" value="1"/>
</dbReference>
<dbReference type="InterPro" id="IPR029787">
    <property type="entry name" value="Nucleotide_cyclase"/>
</dbReference>
<feature type="domain" description="GGDEF" evidence="4">
    <location>
        <begin position="524"/>
        <end position="659"/>
    </location>
</feature>
<dbReference type="InterPro" id="IPR001633">
    <property type="entry name" value="EAL_dom"/>
</dbReference>
<dbReference type="CDD" id="cd00130">
    <property type="entry name" value="PAS"/>
    <property type="match status" value="3"/>
</dbReference>
<dbReference type="InterPro" id="IPR035965">
    <property type="entry name" value="PAS-like_dom_sf"/>
</dbReference>
<feature type="domain" description="PAC" evidence="2">
    <location>
        <begin position="440"/>
        <end position="492"/>
    </location>
</feature>
<dbReference type="PROSITE" id="PS50112">
    <property type="entry name" value="PAS"/>
    <property type="match status" value="2"/>
</dbReference>
<gene>
    <name evidence="5" type="ORF">DL237_00470</name>
</gene>
<dbReference type="PANTHER" id="PTHR44757:SF4">
    <property type="entry name" value="DIGUANYLATE CYCLASE DGCE-RELATED"/>
    <property type="match status" value="1"/>
</dbReference>
<dbReference type="SMART" id="SM00091">
    <property type="entry name" value="PAS"/>
    <property type="match status" value="3"/>
</dbReference>
<organism evidence="5 6">
    <name type="scientific">Pseudooceanicola sediminis</name>
    <dbReference type="NCBI Taxonomy" id="2211117"/>
    <lineage>
        <taxon>Bacteria</taxon>
        <taxon>Pseudomonadati</taxon>
        <taxon>Pseudomonadota</taxon>
        <taxon>Alphaproteobacteria</taxon>
        <taxon>Rhodobacterales</taxon>
        <taxon>Paracoccaceae</taxon>
        <taxon>Pseudooceanicola</taxon>
    </lineage>
</organism>
<dbReference type="Proteomes" id="UP000265848">
    <property type="component" value="Unassembled WGS sequence"/>
</dbReference>
<evidence type="ECO:0000259" key="3">
    <source>
        <dbReference type="PROSITE" id="PS50883"/>
    </source>
</evidence>
<dbReference type="InterPro" id="IPR000160">
    <property type="entry name" value="GGDEF_dom"/>
</dbReference>
<accession>A0A399J4Z6</accession>
<dbReference type="InterPro" id="IPR035919">
    <property type="entry name" value="EAL_sf"/>
</dbReference>
<dbReference type="PROSITE" id="PS50887">
    <property type="entry name" value="GGDEF"/>
    <property type="match status" value="1"/>
</dbReference>
<dbReference type="GO" id="GO:0003824">
    <property type="term" value="F:catalytic activity"/>
    <property type="evidence" value="ECO:0007669"/>
    <property type="project" value="UniProtKB-ARBA"/>
</dbReference>
<feature type="domain" description="PAS" evidence="1">
    <location>
        <begin position="363"/>
        <end position="421"/>
    </location>
</feature>
<dbReference type="SUPFAM" id="SSF55785">
    <property type="entry name" value="PYP-like sensor domain (PAS domain)"/>
    <property type="match status" value="3"/>
</dbReference>
<dbReference type="SMART" id="SM00086">
    <property type="entry name" value="PAC"/>
    <property type="match status" value="3"/>
</dbReference>
<dbReference type="SMART" id="SM00052">
    <property type="entry name" value="EAL"/>
    <property type="match status" value="1"/>
</dbReference>
<feature type="domain" description="EAL" evidence="3">
    <location>
        <begin position="668"/>
        <end position="918"/>
    </location>
</feature>
<dbReference type="PROSITE" id="PS50113">
    <property type="entry name" value="PAC"/>
    <property type="match status" value="2"/>
</dbReference>
<dbReference type="InterPro" id="IPR013656">
    <property type="entry name" value="PAS_4"/>
</dbReference>
<dbReference type="FunFam" id="3.30.70.270:FF:000001">
    <property type="entry name" value="Diguanylate cyclase domain protein"/>
    <property type="match status" value="1"/>
</dbReference>
<dbReference type="InterPro" id="IPR001610">
    <property type="entry name" value="PAC"/>
</dbReference>
<name>A0A399J4Z6_9RHOB</name>
<dbReference type="CDD" id="cd01948">
    <property type="entry name" value="EAL"/>
    <property type="match status" value="1"/>
</dbReference>
<dbReference type="EMBL" id="QWJJ01000001">
    <property type="protein sequence ID" value="RII40533.1"/>
    <property type="molecule type" value="Genomic_DNA"/>
</dbReference>
<dbReference type="Pfam" id="PF08448">
    <property type="entry name" value="PAS_4"/>
    <property type="match status" value="1"/>
</dbReference>
<dbReference type="Gene3D" id="3.30.70.270">
    <property type="match status" value="1"/>
</dbReference>
<dbReference type="Pfam" id="PF00990">
    <property type="entry name" value="GGDEF"/>
    <property type="match status" value="1"/>
</dbReference>
<dbReference type="NCBIfam" id="TIGR00229">
    <property type="entry name" value="sensory_box"/>
    <property type="match status" value="2"/>
</dbReference>
<feature type="domain" description="PAS" evidence="1">
    <location>
        <begin position="236"/>
        <end position="306"/>
    </location>
</feature>
<comment type="caution">
    <text evidence="5">The sequence shown here is derived from an EMBL/GenBank/DDBJ whole genome shotgun (WGS) entry which is preliminary data.</text>
</comment>
<protein>
    <submittedName>
        <fullName evidence="5">EAL domain-containing protein</fullName>
    </submittedName>
</protein>
<dbReference type="SUPFAM" id="SSF141868">
    <property type="entry name" value="EAL domain-like"/>
    <property type="match status" value="1"/>
</dbReference>
<dbReference type="InterPro" id="IPR000700">
    <property type="entry name" value="PAS-assoc_C"/>
</dbReference>
<dbReference type="Pfam" id="PF00563">
    <property type="entry name" value="EAL"/>
    <property type="match status" value="1"/>
</dbReference>
<dbReference type="InterPro" id="IPR052155">
    <property type="entry name" value="Biofilm_reg_signaling"/>
</dbReference>
<dbReference type="SUPFAM" id="SSF55073">
    <property type="entry name" value="Nucleotide cyclase"/>
    <property type="match status" value="1"/>
</dbReference>
<feature type="domain" description="PAC" evidence="2">
    <location>
        <begin position="310"/>
        <end position="362"/>
    </location>
</feature>
<evidence type="ECO:0000313" key="5">
    <source>
        <dbReference type="EMBL" id="RII40533.1"/>
    </source>
</evidence>
<evidence type="ECO:0000259" key="4">
    <source>
        <dbReference type="PROSITE" id="PS50887"/>
    </source>
</evidence>
<dbReference type="AlphaFoldDB" id="A0A399J4Z6"/>
<dbReference type="InterPro" id="IPR043128">
    <property type="entry name" value="Rev_trsase/Diguanyl_cyclase"/>
</dbReference>
<evidence type="ECO:0000259" key="2">
    <source>
        <dbReference type="PROSITE" id="PS50113"/>
    </source>
</evidence>
<dbReference type="PROSITE" id="PS50883">
    <property type="entry name" value="EAL"/>
    <property type="match status" value="1"/>
</dbReference>
<evidence type="ECO:0000259" key="1">
    <source>
        <dbReference type="PROSITE" id="PS50112"/>
    </source>
</evidence>
<sequence>MPGRSAVTSSAQSRVRMLAVMCRPAPAFRGQPARASISWGVRVIARHVQRARKTRLTMARRGWDEALTPDFSSHRAGAAVCFCWHIAVIGCGLRRDAHATAESEQGMHGTATHKALENALIKGPFAYGFVDGDMIVQRHNEAAANWFAMPGRSLVGQPLRQFMSAEMLASVSPSLQQALGGHVVEYERTLQHPEGVRTSVARYVPEHDDTGDVVGIHIFLVDITDQRHSETEANTLRERFKGAFQHAAIGMAIVAPDGKFLSVNKSLCEMLGYTSQELLEGDFQELTHPDDLEADLQSLTQLNDGTRDSYTMEKRYISKADATIYAILSVSVVRSADGTPLHFVSQIQDISPRKHAEDRLFREHEMAEVTLRSIGDGVITCDPSGGVVYLNPVAQGLTGWSNEDAAGKPISTIFNVRDPDDFPVPCPMAEALETGRIVALQANSVLISKDGVRLPVEDSAAPIRDRAGNVVGGVLVFHDVSHQRAMAIKLEFLAHHDMLTELPNRALFKDRLSMTLRANRRDGKNCAILFCDLDRFKSINDAHGHAAGDEVLQELAHRLKRSVRDGDTVCRWAGDEFAILMPDVTSERDARLVASRIVESARTPIHLKSSLGRVDVGLSVGIGMFPEDGQDASSLVAAADAALYEVKRTGRNGFAFHHEGLNILTRERARQEAQLREALQSNALELHYQPRISLKDGRITGVEALVRLRIDGKLVFPDEFISIAEDTGLIHDLSRWVLREACRQCKVWQDGPLRDVLVAINMSPMRLRQPDLSREIADVLAEYDLEPKRIEFEITETMLATATQECGEQIRELSKLGFKLSLDDFGTGFSNLAYLRKLPIDTLKIDRSFVSMSEGDMTIASAIIGLGGSFGKSIVAEGIETREQEQALMKLGCDEGQGFLYSRAVCAAEIEDMFDLVSAP</sequence>
<reference evidence="5 6" key="1">
    <citation type="submission" date="2018-08" db="EMBL/GenBank/DDBJ databases">
        <title>Pseudooceanicola sediminis CY03 in the family Rhodobacteracea.</title>
        <authorList>
            <person name="Zhang Y.-J."/>
        </authorList>
    </citation>
    <scope>NUCLEOTIDE SEQUENCE [LARGE SCALE GENOMIC DNA]</scope>
    <source>
        <strain evidence="5 6">CY03</strain>
    </source>
</reference>
<dbReference type="Gene3D" id="3.30.450.20">
    <property type="entry name" value="PAS domain"/>
    <property type="match status" value="3"/>
</dbReference>